<accession>A0ACC0VXN3</accession>
<protein>
    <submittedName>
        <fullName evidence="1">Uncharacterized protein</fullName>
    </submittedName>
</protein>
<organism evidence="1 2">
    <name type="scientific">Peronosclerospora sorghi</name>
    <dbReference type="NCBI Taxonomy" id="230839"/>
    <lineage>
        <taxon>Eukaryota</taxon>
        <taxon>Sar</taxon>
        <taxon>Stramenopiles</taxon>
        <taxon>Oomycota</taxon>
        <taxon>Peronosporomycetes</taxon>
        <taxon>Peronosporales</taxon>
        <taxon>Peronosporaceae</taxon>
        <taxon>Peronosclerospora</taxon>
    </lineage>
</organism>
<name>A0ACC0VXN3_9STRA</name>
<keyword evidence="2" id="KW-1185">Reference proteome</keyword>
<comment type="caution">
    <text evidence="1">The sequence shown here is derived from an EMBL/GenBank/DDBJ whole genome shotgun (WGS) entry which is preliminary data.</text>
</comment>
<sequence>MKSSRVPRRAGHSRSRILTTISSTARASCTFVVYPVPVPLGHSVKPSRKWYVLACFPTRETRALGCCREPKRCCRLQSLIKKSQAQHYRGLSAILGRNGPGNMLFFILRGPLRELFPERESTATTMTNDLIYGDDCDPKPSSGKFNS</sequence>
<dbReference type="Proteomes" id="UP001163321">
    <property type="component" value="Chromosome 6"/>
</dbReference>
<evidence type="ECO:0000313" key="2">
    <source>
        <dbReference type="Proteomes" id="UP001163321"/>
    </source>
</evidence>
<proteinExistence type="predicted"/>
<gene>
    <name evidence="1" type="ORF">PsorP6_010516</name>
</gene>
<evidence type="ECO:0000313" key="1">
    <source>
        <dbReference type="EMBL" id="KAI9910221.1"/>
    </source>
</evidence>
<dbReference type="EMBL" id="CM047585">
    <property type="protein sequence ID" value="KAI9910221.1"/>
    <property type="molecule type" value="Genomic_DNA"/>
</dbReference>
<reference evidence="1 2" key="1">
    <citation type="journal article" date="2022" name="bioRxiv">
        <title>The genome of the oomycete Peronosclerospora sorghi, a cosmopolitan pathogen of maize and sorghum, is inflated with dispersed pseudogenes.</title>
        <authorList>
            <person name="Fletcher K."/>
            <person name="Martin F."/>
            <person name="Isakeit T."/>
            <person name="Cavanaugh K."/>
            <person name="Magill C."/>
            <person name="Michelmore R."/>
        </authorList>
    </citation>
    <scope>NUCLEOTIDE SEQUENCE [LARGE SCALE GENOMIC DNA]</scope>
    <source>
        <strain evidence="1">P6</strain>
    </source>
</reference>